<dbReference type="PANTHER" id="PTHR40866:SF1">
    <property type="entry name" value="BED-TYPE DOMAIN-CONTAINING PROTEIN"/>
    <property type="match status" value="1"/>
</dbReference>
<organism evidence="2 3">
    <name type="scientific">Gigaspora rosea</name>
    <dbReference type="NCBI Taxonomy" id="44941"/>
    <lineage>
        <taxon>Eukaryota</taxon>
        <taxon>Fungi</taxon>
        <taxon>Fungi incertae sedis</taxon>
        <taxon>Mucoromycota</taxon>
        <taxon>Glomeromycotina</taxon>
        <taxon>Glomeromycetes</taxon>
        <taxon>Diversisporales</taxon>
        <taxon>Gigasporaceae</taxon>
        <taxon>Gigaspora</taxon>
    </lineage>
</organism>
<evidence type="ECO:0000313" key="2">
    <source>
        <dbReference type="EMBL" id="RIB29079.1"/>
    </source>
</evidence>
<keyword evidence="1" id="KW-0812">Transmembrane</keyword>
<keyword evidence="3" id="KW-1185">Reference proteome</keyword>
<accession>A0A397W6W6</accession>
<keyword evidence="1" id="KW-1133">Transmembrane helix</keyword>
<dbReference type="EMBL" id="QKWP01000047">
    <property type="protein sequence ID" value="RIB29079.1"/>
    <property type="molecule type" value="Genomic_DNA"/>
</dbReference>
<evidence type="ECO:0000313" key="3">
    <source>
        <dbReference type="Proteomes" id="UP000266673"/>
    </source>
</evidence>
<proteinExistence type="predicted"/>
<dbReference type="AlphaFoldDB" id="A0A397W6W6"/>
<reference evidence="2 3" key="1">
    <citation type="submission" date="2018-06" db="EMBL/GenBank/DDBJ databases">
        <title>Comparative genomics reveals the genomic features of Rhizophagus irregularis, R. cerebriforme, R. diaphanum and Gigaspora rosea, and their symbiotic lifestyle signature.</title>
        <authorList>
            <person name="Morin E."/>
            <person name="San Clemente H."/>
            <person name="Chen E.C.H."/>
            <person name="De La Providencia I."/>
            <person name="Hainaut M."/>
            <person name="Kuo A."/>
            <person name="Kohler A."/>
            <person name="Murat C."/>
            <person name="Tang N."/>
            <person name="Roy S."/>
            <person name="Loubradou J."/>
            <person name="Henrissat B."/>
            <person name="Grigoriev I.V."/>
            <person name="Corradi N."/>
            <person name="Roux C."/>
            <person name="Martin F.M."/>
        </authorList>
    </citation>
    <scope>NUCLEOTIDE SEQUENCE [LARGE SCALE GENOMIC DNA]</scope>
    <source>
        <strain evidence="2 3">DAOM 194757</strain>
    </source>
</reference>
<evidence type="ECO:0000256" key="1">
    <source>
        <dbReference type="SAM" id="Phobius"/>
    </source>
</evidence>
<comment type="caution">
    <text evidence="2">The sequence shown here is derived from an EMBL/GenBank/DDBJ whole genome shotgun (WGS) entry which is preliminary data.</text>
</comment>
<keyword evidence="1" id="KW-0472">Membrane</keyword>
<dbReference type="PANTHER" id="PTHR40866">
    <property type="entry name" value="BED-TYPE DOMAIN-CONTAINING PROTEIN"/>
    <property type="match status" value="1"/>
</dbReference>
<dbReference type="Proteomes" id="UP000266673">
    <property type="component" value="Unassembled WGS sequence"/>
</dbReference>
<dbReference type="OrthoDB" id="119381at2759"/>
<gene>
    <name evidence="2" type="ORF">C2G38_2306825</name>
</gene>
<protein>
    <submittedName>
        <fullName evidence="2">Uncharacterized protein</fullName>
    </submittedName>
</protein>
<name>A0A397W6W6_9GLOM</name>
<feature type="transmembrane region" description="Helical" evidence="1">
    <location>
        <begin position="84"/>
        <end position="104"/>
    </location>
</feature>
<sequence>MVGKYINGLADIVRERIKNTLLEKIGIMFDGWTSNSIHFVGLFGIYQTVHEPRKLVLLAFLPFEDCTTQDADFLKMFWIHITRVLTIFFFFQIMFVLILIYLLIDEYPDLEDRLGKSASIIHDSTFEEAVIKILCKQEATLTSNEKQKVKSFIVEQSEQSMVNEGPITMKKHVAKKHKLEESKYMDMNINPLISNAVERLFSVVKYYYTDWRKSFDLYTLDNLLLLRINGKIWSIQNVHQIKH</sequence>